<proteinExistence type="inferred from homology"/>
<dbReference type="Pfam" id="PF00254">
    <property type="entry name" value="FKBP_C"/>
    <property type="match status" value="2"/>
</dbReference>
<evidence type="ECO:0000256" key="1">
    <source>
        <dbReference type="ARBA" id="ARBA00000971"/>
    </source>
</evidence>
<evidence type="ECO:0000313" key="9">
    <source>
        <dbReference type="Proteomes" id="UP001257739"/>
    </source>
</evidence>
<dbReference type="EMBL" id="JAVDWH010000001">
    <property type="protein sequence ID" value="MDR7086928.1"/>
    <property type="molecule type" value="Genomic_DNA"/>
</dbReference>
<gene>
    <name evidence="8" type="ORF">J2X11_001767</name>
</gene>
<evidence type="ECO:0000256" key="3">
    <source>
        <dbReference type="ARBA" id="ARBA00023235"/>
    </source>
</evidence>
<reference evidence="8 9" key="1">
    <citation type="submission" date="2023-07" db="EMBL/GenBank/DDBJ databases">
        <title>Sorghum-associated microbial communities from plants grown in Nebraska, USA.</title>
        <authorList>
            <person name="Schachtman D."/>
        </authorList>
    </citation>
    <scope>NUCLEOTIDE SEQUENCE [LARGE SCALE GENOMIC DNA]</scope>
    <source>
        <strain evidence="8 9">BE248</strain>
    </source>
</reference>
<accession>A0ABU1UP24</accession>
<organism evidence="8 9">
    <name type="scientific">Aeromicrobium panaciterrae</name>
    <dbReference type="NCBI Taxonomy" id="363861"/>
    <lineage>
        <taxon>Bacteria</taxon>
        <taxon>Bacillati</taxon>
        <taxon>Actinomycetota</taxon>
        <taxon>Actinomycetes</taxon>
        <taxon>Propionibacteriales</taxon>
        <taxon>Nocardioidaceae</taxon>
        <taxon>Aeromicrobium</taxon>
    </lineage>
</organism>
<dbReference type="Proteomes" id="UP001257739">
    <property type="component" value="Unassembled WGS sequence"/>
</dbReference>
<dbReference type="EC" id="5.2.1.8" evidence="5"/>
<dbReference type="InterPro" id="IPR044609">
    <property type="entry name" value="FKBP2/11"/>
</dbReference>
<dbReference type="GO" id="GO:0003755">
    <property type="term" value="F:peptidyl-prolyl cis-trans isomerase activity"/>
    <property type="evidence" value="ECO:0007669"/>
    <property type="project" value="UniProtKB-EC"/>
</dbReference>
<evidence type="ECO:0000259" key="7">
    <source>
        <dbReference type="PROSITE" id="PS50059"/>
    </source>
</evidence>
<keyword evidence="2 4" id="KW-0697">Rotamase</keyword>
<dbReference type="InterPro" id="IPR001179">
    <property type="entry name" value="PPIase_FKBP_dom"/>
</dbReference>
<sequence length="304" mass="31707">MRRLLVATVAATSLVLAGCGSDGSAGGLGDIKVSTDSKPKVTVAKDFKATKTTSKVLTAGSGPAVEEGDAVKVNYVAINGRTGKEFDNSFTSDKPLTLTLSETSILPGFVKGLKGKKVGSRVLVAIPPKDGFGQAQAELGMKKDDTMVFLFDIIAKVPEIASGKAKALPKDLPKLILDSNKQPSKFKKTAATTPKADRPSAHVAIQGTGPAIKLGQTLSVHYLGQIYPAGKTFDSSWARKAPSSFTLAEGQLIKCWTDLLVGQKVGSRVILVCPANVAYGKEGSGEDIKGGDTLIFSIDLLDAS</sequence>
<dbReference type="PROSITE" id="PS51257">
    <property type="entry name" value="PROKAR_LIPOPROTEIN"/>
    <property type="match status" value="1"/>
</dbReference>
<evidence type="ECO:0000256" key="4">
    <source>
        <dbReference type="PROSITE-ProRule" id="PRU00277"/>
    </source>
</evidence>
<dbReference type="PROSITE" id="PS50059">
    <property type="entry name" value="FKBP_PPIASE"/>
    <property type="match status" value="2"/>
</dbReference>
<name>A0ABU1UP24_9ACTN</name>
<keyword evidence="9" id="KW-1185">Reference proteome</keyword>
<evidence type="ECO:0000256" key="5">
    <source>
        <dbReference type="RuleBase" id="RU003915"/>
    </source>
</evidence>
<feature type="signal peptide" evidence="6">
    <location>
        <begin position="1"/>
        <end position="17"/>
    </location>
</feature>
<keyword evidence="6" id="KW-0732">Signal</keyword>
<evidence type="ECO:0000256" key="2">
    <source>
        <dbReference type="ARBA" id="ARBA00023110"/>
    </source>
</evidence>
<protein>
    <recommendedName>
        <fullName evidence="5">Peptidyl-prolyl cis-trans isomerase</fullName>
        <ecNumber evidence="5">5.2.1.8</ecNumber>
    </recommendedName>
</protein>
<feature type="chain" id="PRO_5046628676" description="Peptidyl-prolyl cis-trans isomerase" evidence="6">
    <location>
        <begin position="18"/>
        <end position="304"/>
    </location>
</feature>
<dbReference type="SUPFAM" id="SSF54534">
    <property type="entry name" value="FKBP-like"/>
    <property type="match status" value="2"/>
</dbReference>
<keyword evidence="3 4" id="KW-0413">Isomerase</keyword>
<dbReference type="RefSeq" id="WP_309969702.1">
    <property type="nucleotide sequence ID" value="NZ_JAVDWH010000001.1"/>
</dbReference>
<evidence type="ECO:0000313" key="8">
    <source>
        <dbReference type="EMBL" id="MDR7086928.1"/>
    </source>
</evidence>
<dbReference type="PANTHER" id="PTHR45779">
    <property type="entry name" value="PEPTIDYLPROLYL ISOMERASE"/>
    <property type="match status" value="1"/>
</dbReference>
<comment type="similarity">
    <text evidence="5">Belongs to the FKBP-type PPIase family.</text>
</comment>
<comment type="catalytic activity">
    <reaction evidence="1 4 5">
        <text>[protein]-peptidylproline (omega=180) = [protein]-peptidylproline (omega=0)</text>
        <dbReference type="Rhea" id="RHEA:16237"/>
        <dbReference type="Rhea" id="RHEA-COMP:10747"/>
        <dbReference type="Rhea" id="RHEA-COMP:10748"/>
        <dbReference type="ChEBI" id="CHEBI:83833"/>
        <dbReference type="ChEBI" id="CHEBI:83834"/>
        <dbReference type="EC" id="5.2.1.8"/>
    </reaction>
</comment>
<feature type="domain" description="PPIase FKBP-type" evidence="7">
    <location>
        <begin position="68"/>
        <end position="157"/>
    </location>
</feature>
<comment type="caution">
    <text evidence="8">The sequence shown here is derived from an EMBL/GenBank/DDBJ whole genome shotgun (WGS) entry which is preliminary data.</text>
</comment>
<dbReference type="PANTHER" id="PTHR45779:SF7">
    <property type="entry name" value="PEPTIDYLPROLYL ISOMERASE"/>
    <property type="match status" value="1"/>
</dbReference>
<feature type="domain" description="PPIase FKBP-type" evidence="7">
    <location>
        <begin position="215"/>
        <end position="304"/>
    </location>
</feature>
<dbReference type="Gene3D" id="3.10.50.40">
    <property type="match status" value="2"/>
</dbReference>
<keyword evidence="8" id="KW-0449">Lipoprotein</keyword>
<dbReference type="InterPro" id="IPR046357">
    <property type="entry name" value="PPIase_dom_sf"/>
</dbReference>
<evidence type="ECO:0000256" key="6">
    <source>
        <dbReference type="SAM" id="SignalP"/>
    </source>
</evidence>